<dbReference type="InterPro" id="IPR013762">
    <property type="entry name" value="Integrase-like_cat_sf"/>
</dbReference>
<evidence type="ECO:0000259" key="12">
    <source>
        <dbReference type="PROSITE" id="PS51898"/>
    </source>
</evidence>
<dbReference type="PROSITE" id="PS51898">
    <property type="entry name" value="TYR_RECOMBINASE"/>
    <property type="match status" value="1"/>
</dbReference>
<accession>A0AAU8HQ75</accession>
<protein>
    <submittedName>
        <fullName evidence="14">Tyrosine-type recombinase/integrase</fullName>
    </submittedName>
</protein>
<reference evidence="14" key="2">
    <citation type="submission" date="2024-06" db="EMBL/GenBank/DDBJ databases">
        <authorList>
            <person name="Petrova K.O."/>
            <person name="Toshchakov S.V."/>
            <person name="Boltjanskaja Y.V."/>
            <person name="Kevbrin V.V."/>
        </authorList>
    </citation>
    <scope>NUCLEOTIDE SEQUENCE</scope>
    <source>
        <strain evidence="14">Z-710</strain>
    </source>
</reference>
<dbReference type="Gene3D" id="1.10.443.10">
    <property type="entry name" value="Intergrase catalytic core"/>
    <property type="match status" value="1"/>
</dbReference>
<dbReference type="GO" id="GO:0015074">
    <property type="term" value="P:DNA integration"/>
    <property type="evidence" value="ECO:0007669"/>
    <property type="project" value="UniProtKB-KW"/>
</dbReference>
<evidence type="ECO:0000256" key="10">
    <source>
        <dbReference type="ARBA" id="ARBA00023306"/>
    </source>
</evidence>
<dbReference type="GO" id="GO:0006310">
    <property type="term" value="P:DNA recombination"/>
    <property type="evidence" value="ECO:0007669"/>
    <property type="project" value="UniProtKB-KW"/>
</dbReference>
<dbReference type="PROSITE" id="PS51900">
    <property type="entry name" value="CB"/>
    <property type="match status" value="1"/>
</dbReference>
<dbReference type="PANTHER" id="PTHR30349:SF77">
    <property type="entry name" value="TYROSINE RECOMBINASE XERC"/>
    <property type="match status" value="1"/>
</dbReference>
<dbReference type="GO" id="GO:0051301">
    <property type="term" value="P:cell division"/>
    <property type="evidence" value="ECO:0007669"/>
    <property type="project" value="UniProtKB-KW"/>
</dbReference>
<dbReference type="PANTHER" id="PTHR30349">
    <property type="entry name" value="PHAGE INTEGRASE-RELATED"/>
    <property type="match status" value="1"/>
</dbReference>
<feature type="domain" description="Tyr recombinase" evidence="12">
    <location>
        <begin position="102"/>
        <end position="273"/>
    </location>
</feature>
<evidence type="ECO:0000259" key="13">
    <source>
        <dbReference type="PROSITE" id="PS51900"/>
    </source>
</evidence>
<keyword evidence="4" id="KW-0963">Cytoplasm</keyword>
<dbReference type="RefSeq" id="WP_353892255.1">
    <property type="nucleotide sequence ID" value="NZ_CP159485.1"/>
</dbReference>
<dbReference type="EMBL" id="CP159485">
    <property type="protein sequence ID" value="XCI27678.1"/>
    <property type="molecule type" value="Genomic_DNA"/>
</dbReference>
<dbReference type="GO" id="GO:0003677">
    <property type="term" value="F:DNA binding"/>
    <property type="evidence" value="ECO:0007669"/>
    <property type="project" value="UniProtKB-UniRule"/>
</dbReference>
<dbReference type="SUPFAM" id="SSF56349">
    <property type="entry name" value="DNA breaking-rejoining enzymes"/>
    <property type="match status" value="1"/>
</dbReference>
<dbReference type="InterPro" id="IPR010998">
    <property type="entry name" value="Integrase_recombinase_N"/>
</dbReference>
<evidence type="ECO:0000256" key="4">
    <source>
        <dbReference type="ARBA" id="ARBA00022490"/>
    </source>
</evidence>
<keyword evidence="8 11" id="KW-0238">DNA-binding</keyword>
<evidence type="ECO:0000313" key="14">
    <source>
        <dbReference type="EMBL" id="XCI27678.1"/>
    </source>
</evidence>
<dbReference type="InterPro" id="IPR011010">
    <property type="entry name" value="DNA_brk_join_enz"/>
</dbReference>
<sequence>MKNAEEVNRYFKEHNLRFSKQTIKTYKFVVNKFFSFYKKDYDKITQKDIENYMLYLNKKGLSPATRAKELIALRSFFNFLLEDELIKKDPTKGIDKPKIPDTYPSYLTDLEVLKLREIVKDTKKRAIIEILYATGVRPSELVNIKHKDINWKQKQIKIPEGKGKKERTVYFREECALWLKKHIKETKEKSEYVFLSDRKSKISKRTVQRYLADYSKELGFLVNPRILRYTFVVHMAQQGAPLEDIRILLGHDDIETTSTYAKLYNEAIKNTYDQFM</sequence>
<evidence type="ECO:0000256" key="7">
    <source>
        <dbReference type="ARBA" id="ARBA00022908"/>
    </source>
</evidence>
<name>A0AAU8HQ75_9FIRM</name>
<reference evidence="14" key="1">
    <citation type="journal article" date="2018" name="Antonie Van Leeuwenhoek">
        <title>Proteinivorax hydrogeniformans sp. nov., an anaerobic, haloalkaliphilic bacterium fermenting proteinaceous compounds with high hydrogen production.</title>
        <authorList>
            <person name="Boltyanskaya Y."/>
            <person name="Detkova E."/>
            <person name="Pimenov N."/>
            <person name="Kevbrin V."/>
        </authorList>
    </citation>
    <scope>NUCLEOTIDE SEQUENCE</scope>
    <source>
        <strain evidence="14">Z-710</strain>
    </source>
</reference>
<dbReference type="GO" id="GO:0005737">
    <property type="term" value="C:cytoplasm"/>
    <property type="evidence" value="ECO:0007669"/>
    <property type="project" value="UniProtKB-SubCell"/>
</dbReference>
<dbReference type="InterPro" id="IPR050090">
    <property type="entry name" value="Tyrosine_recombinase_XerCD"/>
</dbReference>
<evidence type="ECO:0000256" key="8">
    <source>
        <dbReference type="ARBA" id="ARBA00023125"/>
    </source>
</evidence>
<comment type="subcellular location">
    <subcellularLocation>
        <location evidence="2">Cytoplasm</location>
    </subcellularLocation>
</comment>
<keyword evidence="9" id="KW-0233">DNA recombination</keyword>
<organism evidence="14">
    <name type="scientific">Proteinivorax hydrogeniformans</name>
    <dbReference type="NCBI Taxonomy" id="1826727"/>
    <lineage>
        <taxon>Bacteria</taxon>
        <taxon>Bacillati</taxon>
        <taxon>Bacillota</taxon>
        <taxon>Clostridia</taxon>
        <taxon>Eubacteriales</taxon>
        <taxon>Proteinivoracaceae</taxon>
        <taxon>Proteinivorax</taxon>
    </lineage>
</organism>
<dbReference type="Pfam" id="PF00589">
    <property type="entry name" value="Phage_integrase"/>
    <property type="match status" value="1"/>
</dbReference>
<keyword evidence="10" id="KW-0131">Cell cycle</keyword>
<comment type="function">
    <text evidence="1">Site-specific tyrosine recombinase, which acts by catalyzing the cutting and rejoining of the recombining DNA molecules.</text>
</comment>
<keyword evidence="7" id="KW-0229">DNA integration</keyword>
<evidence type="ECO:0000256" key="1">
    <source>
        <dbReference type="ARBA" id="ARBA00003283"/>
    </source>
</evidence>
<dbReference type="Gene3D" id="1.10.150.130">
    <property type="match status" value="1"/>
</dbReference>
<evidence type="ECO:0000256" key="2">
    <source>
        <dbReference type="ARBA" id="ARBA00004496"/>
    </source>
</evidence>
<dbReference type="AlphaFoldDB" id="A0AAU8HQ75"/>
<evidence type="ECO:0000256" key="5">
    <source>
        <dbReference type="ARBA" id="ARBA00022618"/>
    </source>
</evidence>
<evidence type="ECO:0000256" key="6">
    <source>
        <dbReference type="ARBA" id="ARBA00022829"/>
    </source>
</evidence>
<dbReference type="InterPro" id="IPR044068">
    <property type="entry name" value="CB"/>
</dbReference>
<proteinExistence type="inferred from homology"/>
<feature type="domain" description="Core-binding (CB)" evidence="13">
    <location>
        <begin position="2"/>
        <end position="81"/>
    </location>
</feature>
<dbReference type="GO" id="GO:0007059">
    <property type="term" value="P:chromosome segregation"/>
    <property type="evidence" value="ECO:0007669"/>
    <property type="project" value="UniProtKB-KW"/>
</dbReference>
<evidence type="ECO:0000256" key="3">
    <source>
        <dbReference type="ARBA" id="ARBA00008857"/>
    </source>
</evidence>
<gene>
    <name evidence="14" type="ORF">PRVXH_001587</name>
</gene>
<dbReference type="Pfam" id="PF13495">
    <property type="entry name" value="Phage_int_SAM_4"/>
    <property type="match status" value="1"/>
</dbReference>
<dbReference type="InterPro" id="IPR002104">
    <property type="entry name" value="Integrase_catalytic"/>
</dbReference>
<evidence type="ECO:0000256" key="9">
    <source>
        <dbReference type="ARBA" id="ARBA00023172"/>
    </source>
</evidence>
<dbReference type="InterPro" id="IPR004107">
    <property type="entry name" value="Integrase_SAM-like_N"/>
</dbReference>
<keyword evidence="6" id="KW-0159">Chromosome partition</keyword>
<comment type="similarity">
    <text evidence="3">Belongs to the 'phage' integrase family.</text>
</comment>
<evidence type="ECO:0000256" key="11">
    <source>
        <dbReference type="PROSITE-ProRule" id="PRU01248"/>
    </source>
</evidence>
<keyword evidence="5" id="KW-0132">Cell division</keyword>